<evidence type="ECO:0000256" key="2">
    <source>
        <dbReference type="ARBA" id="ARBA00022741"/>
    </source>
</evidence>
<dbReference type="PANTHER" id="PTHR30591:SF1">
    <property type="entry name" value="RECBCD ENZYME SUBUNIT RECC"/>
    <property type="match status" value="1"/>
</dbReference>
<dbReference type="SUPFAM" id="SSF52540">
    <property type="entry name" value="P-loop containing nucleoside triphosphate hydrolases"/>
    <property type="match status" value="2"/>
</dbReference>
<dbReference type="GO" id="GO:0008854">
    <property type="term" value="F:exodeoxyribonuclease V activity"/>
    <property type="evidence" value="ECO:0007669"/>
    <property type="project" value="InterPro"/>
</dbReference>
<evidence type="ECO:0000256" key="3">
    <source>
        <dbReference type="ARBA" id="ARBA00022763"/>
    </source>
</evidence>
<dbReference type="GO" id="GO:0009338">
    <property type="term" value="C:exodeoxyribonuclease V complex"/>
    <property type="evidence" value="ECO:0007669"/>
    <property type="project" value="InterPro"/>
</dbReference>
<sequence>MIHLTYSNRLEALLDRLAEAVRTERAQRGPWEPFLLVVPNPHLKEYLRIQLARRLGAMANVTFSYLEGAWRTLMPGVAFQLLNAERLQGALLSVFADDAFMGRPLLASARHYLLGDTDGLKAVQLSAELAALFEEYARSRPDWIPAWRDDRSRSDDPREPWQRALWREAVARLDATGRPHLVLAEALAHPEFAKGRTLPPSMHLFGLTHVAQVYHDAYTRLGELTDLHLYALNPCGEFWEDLTTRGEALWEKRRPSRRDARQGCLREDAGDGLDDVYRLSAEGPEALRRWGRPGRENIRLLNDVTDCDFEPCFEDPGDATVLQRIQGDILRFQDPAPASRCPADGSVRFVACPSPLREAEVVASAVWDLLEATPGLGFSDIAVLVPPAQEETYLAHLQAAFTGTRRIPWTRGDGATTSLAQTLEAAGLLLELPTTGFTRAAVLRILSHPALRQALGGLDAATWTRWCDTLGIVRGVDREDWKDTYVDQDALNWDQGLRRLALGAFMGEGEALTVDGQSYPVLNAADAESAGRFLALARGLLAEARALGRRRADLAGWAGLLEAYLERWLMGDDEPVARAVTRIRTFLRRLLEAAPAGLATPAMPYAAARHLALEMLERLRNEAPSTLLRGVVVSSYAPMRAIPCRAVFLMGLGEGVFPGRDARRPLDLRAQGRRRGDVSQGEKDRYLFLETLLSARDTLICSYVARDELSGETLEPGSLFKECQALAERYVDGGLLETHPLRRFDPRYFPEWFGGKAGPRVHAPIARQEARALWLRRDLLQAGPVAMPRALGELGAPPELQARLESWLAHPGRGALAPPEPLLRLTLDELRGFLECPLSGAARVRLGLRKGQTQDLAGREDEPFATAFLDAHGLLRSVTLEAARQGLDPGKVYDTAVQELRQRAAAPLGVFGEREKDENLKAIRGWLQGLEGAQPASWRLGPGRNPKARADRSLPPIRLEIRVGTRDLTVELGGDLQPQLPGASLLLESGAPRKEGFASYRKKALRAYLDHLALACLGEPPVPREARLLFGEGGAFTFTFPPVGKAEAEAILGTWVVDLLTGDHAVLLPIEAVLAAEDPLQITPRAIREFVKDRLDMDGDKGGSFSTLYGPVPDPTRFPPPGDPGALVRRRLGAFLAQTAPQEAPK</sequence>
<dbReference type="InterPro" id="IPR027417">
    <property type="entry name" value="P-loop_NTPase"/>
</dbReference>
<dbReference type="InterPro" id="IPR011335">
    <property type="entry name" value="Restrct_endonuc-II-like"/>
</dbReference>
<dbReference type="InterPro" id="IPR013986">
    <property type="entry name" value="DExx_box_DNA_helicase_dom_sf"/>
</dbReference>
<dbReference type="Gene3D" id="3.40.50.10930">
    <property type="match status" value="1"/>
</dbReference>
<dbReference type="InterPro" id="IPR006697">
    <property type="entry name" value="RecC"/>
</dbReference>
<dbReference type="GO" id="GO:0005524">
    <property type="term" value="F:ATP binding"/>
    <property type="evidence" value="ECO:0007669"/>
    <property type="project" value="UniProtKB-KW"/>
</dbReference>
<dbReference type="GO" id="GO:0004386">
    <property type="term" value="F:helicase activity"/>
    <property type="evidence" value="ECO:0007669"/>
    <property type="project" value="UniProtKB-KW"/>
</dbReference>
<dbReference type="RefSeq" id="WP_316411819.1">
    <property type="nucleotide sequence ID" value="NZ_AP027080.1"/>
</dbReference>
<keyword evidence="11" id="KW-1185">Reference proteome</keyword>
<gene>
    <name evidence="10" type="ORF">METEAL_23500</name>
</gene>
<reference evidence="11" key="1">
    <citation type="journal article" date="2023" name="Int. J. Syst. Evol. Microbiol.">
        <title>Mesoterricola silvestris gen. nov., sp. nov., Mesoterricola sediminis sp. nov., Geothrix oryzae sp. nov., Geothrix edaphica sp. nov., Geothrix rubra sp. nov., and Geothrix limicola sp. nov., six novel members of Acidobacteriota isolated from soils.</title>
        <authorList>
            <person name="Itoh H."/>
            <person name="Sugisawa Y."/>
            <person name="Mise K."/>
            <person name="Xu Z."/>
            <person name="Kuniyasu M."/>
            <person name="Ushijima N."/>
            <person name="Kawano K."/>
            <person name="Kobayashi E."/>
            <person name="Shiratori Y."/>
            <person name="Masuda Y."/>
            <person name="Senoo K."/>
        </authorList>
    </citation>
    <scope>NUCLEOTIDE SEQUENCE [LARGE SCALE GENOMIC DNA]</scope>
    <source>
        <strain evidence="11">W79</strain>
    </source>
</reference>
<evidence type="ECO:0000256" key="9">
    <source>
        <dbReference type="ARBA" id="ARBA00023204"/>
    </source>
</evidence>
<dbReference type="Gene3D" id="3.40.50.300">
    <property type="entry name" value="P-loop containing nucleotide triphosphate hydrolases"/>
    <property type="match status" value="2"/>
</dbReference>
<protein>
    <submittedName>
        <fullName evidence="10">Uncharacterized protein</fullName>
    </submittedName>
</protein>
<proteinExistence type="predicted"/>
<keyword evidence="4" id="KW-0378">Hydrolase</keyword>
<keyword evidence="1" id="KW-0540">Nuclease</keyword>
<dbReference type="GO" id="GO:0003677">
    <property type="term" value="F:DNA binding"/>
    <property type="evidence" value="ECO:0007669"/>
    <property type="project" value="UniProtKB-KW"/>
</dbReference>
<organism evidence="10 11">
    <name type="scientific">Mesoterricola silvestris</name>
    <dbReference type="NCBI Taxonomy" id="2927979"/>
    <lineage>
        <taxon>Bacteria</taxon>
        <taxon>Pseudomonadati</taxon>
        <taxon>Acidobacteriota</taxon>
        <taxon>Holophagae</taxon>
        <taxon>Holophagales</taxon>
        <taxon>Holophagaceae</taxon>
        <taxon>Mesoterricola</taxon>
    </lineage>
</organism>
<evidence type="ECO:0000256" key="4">
    <source>
        <dbReference type="ARBA" id="ARBA00022801"/>
    </source>
</evidence>
<dbReference type="PIRSF" id="PIRSF000980">
    <property type="entry name" value="RecC"/>
    <property type="match status" value="1"/>
</dbReference>
<dbReference type="KEGG" id="msil:METEAL_23500"/>
<keyword evidence="5" id="KW-0347">Helicase</keyword>
<dbReference type="EMBL" id="AP027080">
    <property type="protein sequence ID" value="BDU73176.1"/>
    <property type="molecule type" value="Genomic_DNA"/>
</dbReference>
<evidence type="ECO:0000256" key="5">
    <source>
        <dbReference type="ARBA" id="ARBA00022806"/>
    </source>
</evidence>
<dbReference type="GO" id="GO:0006310">
    <property type="term" value="P:DNA recombination"/>
    <property type="evidence" value="ECO:0007669"/>
    <property type="project" value="TreeGrafter"/>
</dbReference>
<dbReference type="AlphaFoldDB" id="A0AA48K988"/>
<keyword evidence="8" id="KW-0238">DNA-binding</keyword>
<keyword evidence="6" id="KW-0269">Exonuclease</keyword>
<evidence type="ECO:0000256" key="6">
    <source>
        <dbReference type="ARBA" id="ARBA00022839"/>
    </source>
</evidence>
<dbReference type="Pfam" id="PF04257">
    <property type="entry name" value="Exonuc_V_gamma"/>
    <property type="match status" value="1"/>
</dbReference>
<name>A0AA48K988_9BACT</name>
<evidence type="ECO:0000313" key="10">
    <source>
        <dbReference type="EMBL" id="BDU73176.1"/>
    </source>
</evidence>
<dbReference type="GO" id="GO:0006281">
    <property type="term" value="P:DNA repair"/>
    <property type="evidence" value="ECO:0007669"/>
    <property type="project" value="UniProtKB-KW"/>
</dbReference>
<evidence type="ECO:0000256" key="8">
    <source>
        <dbReference type="ARBA" id="ARBA00023125"/>
    </source>
</evidence>
<keyword evidence="2" id="KW-0547">Nucleotide-binding</keyword>
<dbReference type="Proteomes" id="UP001238179">
    <property type="component" value="Chromosome"/>
</dbReference>
<dbReference type="Gene3D" id="1.10.10.160">
    <property type="match status" value="1"/>
</dbReference>
<accession>A0AA48K988</accession>
<evidence type="ECO:0000256" key="1">
    <source>
        <dbReference type="ARBA" id="ARBA00022722"/>
    </source>
</evidence>
<keyword evidence="9" id="KW-0234">DNA repair</keyword>
<keyword evidence="7" id="KW-0067">ATP-binding</keyword>
<keyword evidence="3" id="KW-0227">DNA damage</keyword>
<evidence type="ECO:0000313" key="11">
    <source>
        <dbReference type="Proteomes" id="UP001238179"/>
    </source>
</evidence>
<dbReference type="SUPFAM" id="SSF52980">
    <property type="entry name" value="Restriction endonuclease-like"/>
    <property type="match status" value="1"/>
</dbReference>
<evidence type="ECO:0000256" key="7">
    <source>
        <dbReference type="ARBA" id="ARBA00022840"/>
    </source>
</evidence>
<dbReference type="PANTHER" id="PTHR30591">
    <property type="entry name" value="RECBCD ENZYME SUBUNIT RECC"/>
    <property type="match status" value="1"/>
</dbReference>